<evidence type="ECO:0000256" key="1">
    <source>
        <dbReference type="SAM" id="Phobius"/>
    </source>
</evidence>
<evidence type="ECO:0000313" key="2">
    <source>
        <dbReference type="EMBL" id="OCT70053.1"/>
    </source>
</evidence>
<dbReference type="EMBL" id="CM004479">
    <property type="protein sequence ID" value="OCT70053.1"/>
    <property type="molecule type" value="Genomic_DNA"/>
</dbReference>
<protein>
    <submittedName>
        <fullName evidence="2">Uncharacterized protein</fullName>
    </submittedName>
</protein>
<dbReference type="Proteomes" id="UP000694892">
    <property type="component" value="Chromosome 7S"/>
</dbReference>
<organism evidence="2 3">
    <name type="scientific">Xenopus laevis</name>
    <name type="common">African clawed frog</name>
    <dbReference type="NCBI Taxonomy" id="8355"/>
    <lineage>
        <taxon>Eukaryota</taxon>
        <taxon>Metazoa</taxon>
        <taxon>Chordata</taxon>
        <taxon>Craniata</taxon>
        <taxon>Vertebrata</taxon>
        <taxon>Euteleostomi</taxon>
        <taxon>Amphibia</taxon>
        <taxon>Batrachia</taxon>
        <taxon>Anura</taxon>
        <taxon>Pipoidea</taxon>
        <taxon>Pipidae</taxon>
        <taxon>Xenopodinae</taxon>
        <taxon>Xenopus</taxon>
        <taxon>Xenopus</taxon>
    </lineage>
</organism>
<evidence type="ECO:0000313" key="3">
    <source>
        <dbReference type="Proteomes" id="UP000694892"/>
    </source>
</evidence>
<sequence length="74" mass="8091">MSVLESSFVKIIRSIGCIMILSIPVALAPTIDFCAFTFRDLPNSSSRSICKPRLFPIFESCYCGMGSSVYVTGD</sequence>
<keyword evidence="1" id="KW-0812">Transmembrane</keyword>
<name>A0A974H9R7_XENLA</name>
<keyword evidence="1" id="KW-0472">Membrane</keyword>
<proteinExistence type="predicted"/>
<reference evidence="3" key="1">
    <citation type="journal article" date="2016" name="Nature">
        <title>Genome evolution in the allotetraploid frog Xenopus laevis.</title>
        <authorList>
            <person name="Session A.M."/>
            <person name="Uno Y."/>
            <person name="Kwon T."/>
            <person name="Chapman J.A."/>
            <person name="Toyoda A."/>
            <person name="Takahashi S."/>
            <person name="Fukui A."/>
            <person name="Hikosaka A."/>
            <person name="Suzuki A."/>
            <person name="Kondo M."/>
            <person name="van Heeringen S.J."/>
            <person name="Quigley I."/>
            <person name="Heinz S."/>
            <person name="Ogino H."/>
            <person name="Ochi H."/>
            <person name="Hellsten U."/>
            <person name="Lyons J.B."/>
            <person name="Simakov O."/>
            <person name="Putnam N."/>
            <person name="Stites J."/>
            <person name="Kuroki Y."/>
            <person name="Tanaka T."/>
            <person name="Michiue T."/>
            <person name="Watanabe M."/>
            <person name="Bogdanovic O."/>
            <person name="Lister R."/>
            <person name="Georgiou G."/>
            <person name="Paranjpe S.S."/>
            <person name="van Kruijsbergen I."/>
            <person name="Shu S."/>
            <person name="Carlson J."/>
            <person name="Kinoshita T."/>
            <person name="Ohta Y."/>
            <person name="Mawaribuchi S."/>
            <person name="Jenkins J."/>
            <person name="Grimwood J."/>
            <person name="Schmutz J."/>
            <person name="Mitros T."/>
            <person name="Mozaffari S.V."/>
            <person name="Suzuki Y."/>
            <person name="Haramoto Y."/>
            <person name="Yamamoto T.S."/>
            <person name="Takagi C."/>
            <person name="Heald R."/>
            <person name="Miller K."/>
            <person name="Haudenschild C."/>
            <person name="Kitzman J."/>
            <person name="Nakayama T."/>
            <person name="Izutsu Y."/>
            <person name="Robert J."/>
            <person name="Fortriede J."/>
            <person name="Burns K."/>
            <person name="Lotay V."/>
            <person name="Karimi K."/>
            <person name="Yasuoka Y."/>
            <person name="Dichmann D.S."/>
            <person name="Flajnik M.F."/>
            <person name="Houston D.W."/>
            <person name="Shendure J."/>
            <person name="DuPasquier L."/>
            <person name="Vize P.D."/>
            <person name="Zorn A.M."/>
            <person name="Ito M."/>
            <person name="Marcotte E.M."/>
            <person name="Wallingford J.B."/>
            <person name="Ito Y."/>
            <person name="Asashima M."/>
            <person name="Ueno N."/>
            <person name="Matsuda Y."/>
            <person name="Veenstra G.J."/>
            <person name="Fujiyama A."/>
            <person name="Harland R.M."/>
            <person name="Taira M."/>
            <person name="Rokhsar D.S."/>
        </authorList>
    </citation>
    <scope>NUCLEOTIDE SEQUENCE [LARGE SCALE GENOMIC DNA]</scope>
    <source>
        <strain evidence="3">J</strain>
    </source>
</reference>
<keyword evidence="1" id="KW-1133">Transmembrane helix</keyword>
<accession>A0A974H9R7</accession>
<feature type="transmembrane region" description="Helical" evidence="1">
    <location>
        <begin position="12"/>
        <end position="38"/>
    </location>
</feature>
<dbReference type="AlphaFoldDB" id="A0A974H9R7"/>
<gene>
    <name evidence="2" type="ORF">XELAEV_18036976mg</name>
</gene>